<reference evidence="2 3" key="1">
    <citation type="submission" date="2021-03" db="EMBL/GenBank/DDBJ databases">
        <title>Fibrella sp. HMF5036 genome sequencing and assembly.</title>
        <authorList>
            <person name="Kang H."/>
            <person name="Kim H."/>
            <person name="Bae S."/>
            <person name="Joh K."/>
        </authorList>
    </citation>
    <scope>NUCLEOTIDE SEQUENCE [LARGE SCALE GENOMIC DNA]</scope>
    <source>
        <strain evidence="2 3">HMF5036</strain>
    </source>
</reference>
<evidence type="ECO:0000313" key="2">
    <source>
        <dbReference type="EMBL" id="MBO0933129.1"/>
    </source>
</evidence>
<keyword evidence="1" id="KW-0812">Transmembrane</keyword>
<dbReference type="Proteomes" id="UP000664795">
    <property type="component" value="Unassembled WGS sequence"/>
</dbReference>
<dbReference type="RefSeq" id="WP_207337093.1">
    <property type="nucleotide sequence ID" value="NZ_JAFMYU010000017.1"/>
</dbReference>
<evidence type="ECO:0008006" key="4">
    <source>
        <dbReference type="Google" id="ProtNLM"/>
    </source>
</evidence>
<accession>A0A939JZG7</accession>
<dbReference type="EMBL" id="JAFMYU010000017">
    <property type="protein sequence ID" value="MBO0933129.1"/>
    <property type="molecule type" value="Genomic_DNA"/>
</dbReference>
<feature type="transmembrane region" description="Helical" evidence="1">
    <location>
        <begin position="200"/>
        <end position="220"/>
    </location>
</feature>
<gene>
    <name evidence="2" type="ORF">J2I48_19120</name>
</gene>
<feature type="transmembrane region" description="Helical" evidence="1">
    <location>
        <begin position="173"/>
        <end position="194"/>
    </location>
</feature>
<protein>
    <recommendedName>
        <fullName evidence="4">TIGR04222 domain-containing membrane protein</fullName>
    </recommendedName>
</protein>
<evidence type="ECO:0000256" key="1">
    <source>
        <dbReference type="SAM" id="Phobius"/>
    </source>
</evidence>
<organism evidence="2 3">
    <name type="scientific">Fibrella aquatilis</name>
    <dbReference type="NCBI Taxonomy" id="2817059"/>
    <lineage>
        <taxon>Bacteria</taxon>
        <taxon>Pseudomonadati</taxon>
        <taxon>Bacteroidota</taxon>
        <taxon>Cytophagia</taxon>
        <taxon>Cytophagales</taxon>
        <taxon>Spirosomataceae</taxon>
        <taxon>Fibrella</taxon>
    </lineage>
</organism>
<name>A0A939JZG7_9BACT</name>
<evidence type="ECO:0000313" key="3">
    <source>
        <dbReference type="Proteomes" id="UP000664795"/>
    </source>
</evidence>
<comment type="caution">
    <text evidence="2">The sequence shown here is derived from an EMBL/GenBank/DDBJ whole genome shotgun (WGS) entry which is preliminary data.</text>
</comment>
<proteinExistence type="predicted"/>
<keyword evidence="3" id="KW-1185">Reference proteome</keyword>
<keyword evidence="1" id="KW-1133">Transmembrane helix</keyword>
<keyword evidence="1" id="KW-0472">Membrane</keyword>
<dbReference type="AlphaFoldDB" id="A0A939JZG7"/>
<sequence length="285" mass="30738">MNVLLEHKSGDEAALWTAISTFTFDGPDTRRTRPEFTFAARLARENDWATRYTERVIAEYRKFLFLCCVTPTGVTPSDAVDQAWHLHLTYTKSYWHDLCRDTLGRELHHNPTKGGAREGQKFDGMYSDSQALYQLYFGEKPPADIWPTNQQRFSDIDFGRINRRTNWVVAKPAPAQTVGAVVLLGALSAAGIFLQASSSLLFWLLTGFALFFVVIVNLANANDGPNRPRRQGDTSGGDGGFVLFGSDDGHHSGDSGDGGHGDAGCSASGCGSGCSGCGGGCGGGD</sequence>